<dbReference type="VEuPathDB" id="PlasmoDB:AK88_02855"/>
<sequence>MAHYLDILWKDYIGKGDTGVRKDDRTFQKTFWEHVHTVWQTFKQHMEDASDDATIETLCDTHHTTDAGAESSDTFSHKDKAVCWLTLKALGFKHGILWRAPPMHANTLGQPEKQNNAVMPYMKCILVNIFMKKIIGENCLRTPLGNHAFKAATALVREGKKAEPNMECEEADRTDGTKKKRQKTEEWDPWDIMHRWLQRNKRYLSDGDWGVLGKECIVDRDNGAVGTNEEQVIEIKHRANNKIEEVGTALEAVVKQILKELDSSSAGESMDSIIKKVKQGKDSASTAPKVKDDVAPPPPPPPPPSGPSMPSSPDVRGREGPGESGTAQTVSKPAPANTQPVKPVHSTSAKPVAAKPAPSGAGGTQAIGTADAKATECQGDKLLEWTPREIYVVQNYTKEQWKPVKEVLEEFIKYLGTNNENFDALGANCDNTGWNDFDDVAYYTGQRVADMMRCRLMSGALWFANGAGTNQEEWAKKSEDQKKEIERLRCEVAHVFGHLLKKMYCKDTTPWPRGIEYAWQTMKEMGHATNGAPGLRGPVVDGRCTMCGYKDNKKHVTAINLDIAYWLMDKGGILEELKQLEHKMPCQQLWQQYIKKAATKGDPIETILTTEGMNEKKRLHQQILQTAEKVFEKAKDKVQEEIENLQGKNTHVTNTAEYGRLRMLNKCYGRYEYGWTATHATATTRARGGEQQHNSTAHRPRGAKHSGDDGSGSGSGSNDGQCRRGVCVCACGTGDVWSGGEGQDENGLYRIYGYKGIIRR</sequence>
<organism evidence="4 5">
    <name type="scientific">Plasmodium fragile</name>
    <dbReference type="NCBI Taxonomy" id="5857"/>
    <lineage>
        <taxon>Eukaryota</taxon>
        <taxon>Sar</taxon>
        <taxon>Alveolata</taxon>
        <taxon>Apicomplexa</taxon>
        <taxon>Aconoidasida</taxon>
        <taxon>Haemosporida</taxon>
        <taxon>Plasmodiidae</taxon>
        <taxon>Plasmodium</taxon>
        <taxon>Plasmodium (Plasmodium)</taxon>
    </lineage>
</organism>
<dbReference type="EMBL" id="KQ001673">
    <property type="protein sequence ID" value="KJP87551.1"/>
    <property type="molecule type" value="Genomic_DNA"/>
</dbReference>
<feature type="compositionally biased region" description="Polar residues" evidence="2">
    <location>
        <begin position="325"/>
        <end position="340"/>
    </location>
</feature>
<accession>A0A0D9QPB2</accession>
<feature type="compositionally biased region" description="Pro residues" evidence="2">
    <location>
        <begin position="295"/>
        <end position="307"/>
    </location>
</feature>
<evidence type="ECO:0000259" key="3">
    <source>
        <dbReference type="Pfam" id="PF12887"/>
    </source>
</evidence>
<evidence type="ECO:0000256" key="1">
    <source>
        <dbReference type="SAM" id="Coils"/>
    </source>
</evidence>
<feature type="region of interest" description="Disordered" evidence="2">
    <location>
        <begin position="682"/>
        <end position="720"/>
    </location>
</feature>
<gene>
    <name evidence="4" type="ORF">AK88_02855</name>
</gene>
<dbReference type="InterPro" id="IPR024290">
    <property type="entry name" value="SICA_extracell_a"/>
</dbReference>
<name>A0A0D9QPB2_PLAFR</name>
<feature type="region of interest" description="Disordered" evidence="2">
    <location>
        <begin position="162"/>
        <end position="185"/>
    </location>
</feature>
<keyword evidence="1" id="KW-0175">Coiled coil</keyword>
<feature type="domain" description="Schizont-infected cell agglutination extracellular alpha" evidence="3">
    <location>
        <begin position="9"/>
        <end position="175"/>
    </location>
</feature>
<evidence type="ECO:0000313" key="4">
    <source>
        <dbReference type="EMBL" id="KJP87551.1"/>
    </source>
</evidence>
<dbReference type="Pfam" id="PF12887">
    <property type="entry name" value="SICA_alpha"/>
    <property type="match status" value="1"/>
</dbReference>
<dbReference type="AlphaFoldDB" id="A0A0D9QPB2"/>
<reference evidence="4 5" key="1">
    <citation type="submission" date="2014-03" db="EMBL/GenBank/DDBJ databases">
        <title>The Genome Sequence of Plasmodium fragile nilgiri.</title>
        <authorList>
            <consortium name="The Broad Institute Genomics Platform"/>
            <consortium name="The Broad Institute Genome Sequencing Center for Infectious Disease"/>
            <person name="Neafsey D."/>
            <person name="Duraisingh M."/>
            <person name="Young S.K."/>
            <person name="Zeng Q."/>
            <person name="Gargeya S."/>
            <person name="Abouelleil A."/>
            <person name="Alvarado L."/>
            <person name="Chapman S.B."/>
            <person name="Gainer-Dewar J."/>
            <person name="Goldberg J."/>
            <person name="Griggs A."/>
            <person name="Gujja S."/>
            <person name="Hansen M."/>
            <person name="Howarth C."/>
            <person name="Imamovic A."/>
            <person name="Larimer J."/>
            <person name="Pearson M."/>
            <person name="Poon T.W."/>
            <person name="Priest M."/>
            <person name="Roberts A."/>
            <person name="Saif S."/>
            <person name="Shea T."/>
            <person name="Sykes S."/>
            <person name="Wortman J."/>
            <person name="Nusbaum C."/>
            <person name="Birren B."/>
        </authorList>
    </citation>
    <scope>NUCLEOTIDE SEQUENCE [LARGE SCALE GENOMIC DNA]</scope>
    <source>
        <strain evidence="5">nilgiri</strain>
    </source>
</reference>
<protein>
    <recommendedName>
        <fullName evidence="3">Schizont-infected cell agglutination extracellular alpha domain-containing protein</fullName>
    </recommendedName>
</protein>
<dbReference type="GeneID" id="24268169"/>
<feature type="coiled-coil region" evidence="1">
    <location>
        <begin position="624"/>
        <end position="655"/>
    </location>
</feature>
<feature type="region of interest" description="Disordered" evidence="2">
    <location>
        <begin position="276"/>
        <end position="366"/>
    </location>
</feature>
<evidence type="ECO:0000313" key="5">
    <source>
        <dbReference type="Proteomes" id="UP000054561"/>
    </source>
</evidence>
<dbReference type="RefSeq" id="XP_012335901.1">
    <property type="nucleotide sequence ID" value="XM_012480478.1"/>
</dbReference>
<evidence type="ECO:0000256" key="2">
    <source>
        <dbReference type="SAM" id="MobiDB-lite"/>
    </source>
</evidence>
<keyword evidence="5" id="KW-1185">Reference proteome</keyword>
<feature type="compositionally biased region" description="Low complexity" evidence="2">
    <location>
        <begin position="346"/>
        <end position="359"/>
    </location>
</feature>
<feature type="compositionally biased region" description="Basic and acidic residues" evidence="2">
    <location>
        <begin position="171"/>
        <end position="185"/>
    </location>
</feature>
<dbReference type="Proteomes" id="UP000054561">
    <property type="component" value="Unassembled WGS sequence"/>
</dbReference>
<proteinExistence type="predicted"/>